<reference evidence="4" key="1">
    <citation type="journal article" date="2017" name="Genome Biol.">
        <title>Comparative genomics reveals high biological diversity and specific adaptations in the industrially and medically important fungal genus Aspergillus.</title>
        <authorList>
            <person name="de Vries R.P."/>
            <person name="Riley R."/>
            <person name="Wiebenga A."/>
            <person name="Aguilar-Osorio G."/>
            <person name="Amillis S."/>
            <person name="Uchima C.A."/>
            <person name="Anderluh G."/>
            <person name="Asadollahi M."/>
            <person name="Askin M."/>
            <person name="Barry K."/>
            <person name="Battaglia E."/>
            <person name="Bayram O."/>
            <person name="Benocci T."/>
            <person name="Braus-Stromeyer S.A."/>
            <person name="Caldana C."/>
            <person name="Canovas D."/>
            <person name="Cerqueira G.C."/>
            <person name="Chen F."/>
            <person name="Chen W."/>
            <person name="Choi C."/>
            <person name="Clum A."/>
            <person name="Dos Santos R.A."/>
            <person name="Damasio A.R."/>
            <person name="Diallinas G."/>
            <person name="Emri T."/>
            <person name="Fekete E."/>
            <person name="Flipphi M."/>
            <person name="Freyberg S."/>
            <person name="Gallo A."/>
            <person name="Gournas C."/>
            <person name="Habgood R."/>
            <person name="Hainaut M."/>
            <person name="Harispe M.L."/>
            <person name="Henrissat B."/>
            <person name="Hilden K.S."/>
            <person name="Hope R."/>
            <person name="Hossain A."/>
            <person name="Karabika E."/>
            <person name="Karaffa L."/>
            <person name="Karanyi Z."/>
            <person name="Krasevec N."/>
            <person name="Kuo A."/>
            <person name="Kusch H."/>
            <person name="LaButti K."/>
            <person name="Lagendijk E.L."/>
            <person name="Lapidus A."/>
            <person name="Levasseur A."/>
            <person name="Lindquist E."/>
            <person name="Lipzen A."/>
            <person name="Logrieco A.F."/>
            <person name="MacCabe A."/>
            <person name="Maekelae M.R."/>
            <person name="Malavazi I."/>
            <person name="Melin P."/>
            <person name="Meyer V."/>
            <person name="Mielnichuk N."/>
            <person name="Miskei M."/>
            <person name="Molnar A.P."/>
            <person name="Mule G."/>
            <person name="Ngan C.Y."/>
            <person name="Orejas M."/>
            <person name="Orosz E."/>
            <person name="Ouedraogo J.P."/>
            <person name="Overkamp K.M."/>
            <person name="Park H.-S."/>
            <person name="Perrone G."/>
            <person name="Piumi F."/>
            <person name="Punt P.J."/>
            <person name="Ram A.F."/>
            <person name="Ramon A."/>
            <person name="Rauscher S."/>
            <person name="Record E."/>
            <person name="Riano-Pachon D.M."/>
            <person name="Robert V."/>
            <person name="Roehrig J."/>
            <person name="Ruller R."/>
            <person name="Salamov A."/>
            <person name="Salih N.S."/>
            <person name="Samson R.A."/>
            <person name="Sandor E."/>
            <person name="Sanguinetti M."/>
            <person name="Schuetze T."/>
            <person name="Sepcic K."/>
            <person name="Shelest E."/>
            <person name="Sherlock G."/>
            <person name="Sophianopoulou V."/>
            <person name="Squina F.M."/>
            <person name="Sun H."/>
            <person name="Susca A."/>
            <person name="Todd R.B."/>
            <person name="Tsang A."/>
            <person name="Unkles S.E."/>
            <person name="van de Wiele N."/>
            <person name="van Rossen-Uffink D."/>
            <person name="Oliveira J.V."/>
            <person name="Vesth T.C."/>
            <person name="Visser J."/>
            <person name="Yu J.-H."/>
            <person name="Zhou M."/>
            <person name="Andersen M.R."/>
            <person name="Archer D.B."/>
            <person name="Baker S.E."/>
            <person name="Benoit I."/>
            <person name="Brakhage A.A."/>
            <person name="Braus G.H."/>
            <person name="Fischer R."/>
            <person name="Frisvad J.C."/>
            <person name="Goldman G.H."/>
            <person name="Houbraken J."/>
            <person name="Oakley B."/>
            <person name="Pocsi I."/>
            <person name="Scazzocchio C."/>
            <person name="Seiboth B."/>
            <person name="vanKuyk P.A."/>
            <person name="Wortman J."/>
            <person name="Dyer P.S."/>
            <person name="Grigoriev I.V."/>
        </authorList>
    </citation>
    <scope>NUCLEOTIDE SEQUENCE [LARGE SCALE GENOMIC DNA]</scope>
    <source>
        <strain evidence="4">CBS 593.65</strain>
    </source>
</reference>
<proteinExistence type="predicted"/>
<organism evidence="3 4">
    <name type="scientific">Aspergillus sydowii CBS 593.65</name>
    <dbReference type="NCBI Taxonomy" id="1036612"/>
    <lineage>
        <taxon>Eukaryota</taxon>
        <taxon>Fungi</taxon>
        <taxon>Dikarya</taxon>
        <taxon>Ascomycota</taxon>
        <taxon>Pezizomycotina</taxon>
        <taxon>Eurotiomycetes</taxon>
        <taxon>Eurotiomycetidae</taxon>
        <taxon>Eurotiales</taxon>
        <taxon>Aspergillaceae</taxon>
        <taxon>Aspergillus</taxon>
        <taxon>Aspergillus subgen. Nidulantes</taxon>
    </lineage>
</organism>
<dbReference type="STRING" id="1036612.A0A1L9T0J3"/>
<evidence type="ECO:0000313" key="4">
    <source>
        <dbReference type="Proteomes" id="UP000184356"/>
    </source>
</evidence>
<dbReference type="VEuPathDB" id="FungiDB:ASPSYDRAFT_51597"/>
<dbReference type="GeneID" id="63764395"/>
<keyword evidence="2" id="KW-1133">Transmembrane helix</keyword>
<evidence type="ECO:0000256" key="1">
    <source>
        <dbReference type="SAM" id="MobiDB-lite"/>
    </source>
</evidence>
<feature type="region of interest" description="Disordered" evidence="1">
    <location>
        <begin position="1"/>
        <end position="21"/>
    </location>
</feature>
<dbReference type="OrthoDB" id="4483670at2759"/>
<protein>
    <submittedName>
        <fullName evidence="3">Uncharacterized protein</fullName>
    </submittedName>
</protein>
<accession>A0A1L9T0J3</accession>
<dbReference type="RefSeq" id="XP_040696733.1">
    <property type="nucleotide sequence ID" value="XM_040848322.1"/>
</dbReference>
<name>A0A1L9T0J3_9EURO</name>
<dbReference type="EMBL" id="KV878599">
    <property type="protein sequence ID" value="OJJ52927.1"/>
    <property type="molecule type" value="Genomic_DNA"/>
</dbReference>
<keyword evidence="2" id="KW-0472">Membrane</keyword>
<gene>
    <name evidence="3" type="ORF">ASPSYDRAFT_51597</name>
</gene>
<keyword evidence="2" id="KW-0812">Transmembrane</keyword>
<dbReference type="AlphaFoldDB" id="A0A1L9T0J3"/>
<dbReference type="Proteomes" id="UP000184356">
    <property type="component" value="Unassembled WGS sequence"/>
</dbReference>
<keyword evidence="4" id="KW-1185">Reference proteome</keyword>
<feature type="transmembrane region" description="Helical" evidence="2">
    <location>
        <begin position="30"/>
        <end position="49"/>
    </location>
</feature>
<evidence type="ECO:0000313" key="3">
    <source>
        <dbReference type="EMBL" id="OJJ52927.1"/>
    </source>
</evidence>
<evidence type="ECO:0000256" key="2">
    <source>
        <dbReference type="SAM" id="Phobius"/>
    </source>
</evidence>
<sequence>MGKPAKRKLPSDKERLPVESSDQSLHVPRGLFKGIFIASSIILVLLLIYRPAAVFSAPQKIAQATQKSKPPPDTGPHKDCALPTTTRYSIHTGQTTCYPSSGGIWMSDLGPVELQFLGINRFNTTLRSPYQVEEDIFCRELRKFGGAWYNPKSGKELLVGGYCHELDEFKPVYSVMRAVGFDGGRGGGVWALGVEQGTGRFPAGMLAVRNALTMEERCMALRNLGAVYCADVAGCDLLGDLTKEPYELARDG</sequence>